<evidence type="ECO:0000313" key="2">
    <source>
        <dbReference type="Proteomes" id="UP000054075"/>
    </source>
</evidence>
<dbReference type="STRING" id="59196.RICGR_0118"/>
<reference evidence="1" key="2">
    <citation type="submission" date="2007-10" db="EMBL/GenBank/DDBJ databases">
        <authorList>
            <person name="Myers G.S."/>
        </authorList>
    </citation>
    <scope>NUCLEOTIDE SEQUENCE [LARGE SCALE GENOMIC DNA]</scope>
</reference>
<name>A8PKJ0_9COXI</name>
<protein>
    <submittedName>
        <fullName evidence="1">Uncharacterized protein</fullName>
    </submittedName>
</protein>
<sequence>MYKSEGLMVDEVDEAWITGSNTILSWKNHGRIMKGKRIE</sequence>
<reference evidence="1" key="1">
    <citation type="submission" date="2006-04" db="EMBL/GenBank/DDBJ databases">
        <authorList>
            <person name="Seshadri R."/>
            <person name="Federici B.A."/>
        </authorList>
    </citation>
    <scope>NUCLEOTIDE SEQUENCE [LARGE SCALE GENOMIC DNA]</scope>
</reference>
<comment type="caution">
    <text evidence="1">The sequence shown here is derived from an EMBL/GenBank/DDBJ whole genome shotgun (WGS) entry which is preliminary data.</text>
</comment>
<evidence type="ECO:0000313" key="1">
    <source>
        <dbReference type="EMBL" id="EDP46386.1"/>
    </source>
</evidence>
<dbReference type="AlphaFoldDB" id="A8PKJ0"/>
<keyword evidence="2" id="KW-1185">Reference proteome</keyword>
<dbReference type="Proteomes" id="UP000054075">
    <property type="component" value="Unassembled WGS sequence"/>
</dbReference>
<gene>
    <name evidence="1" type="ORF">RICGR_0118</name>
</gene>
<accession>A8PKJ0</accession>
<dbReference type="EMBL" id="AAQJ02000001">
    <property type="protein sequence ID" value="EDP46386.1"/>
    <property type="molecule type" value="Genomic_DNA"/>
</dbReference>
<proteinExistence type="predicted"/>
<organism evidence="1 2">
    <name type="scientific">Rickettsiella grylli</name>
    <dbReference type="NCBI Taxonomy" id="59196"/>
    <lineage>
        <taxon>Bacteria</taxon>
        <taxon>Pseudomonadati</taxon>
        <taxon>Pseudomonadota</taxon>
        <taxon>Gammaproteobacteria</taxon>
        <taxon>Legionellales</taxon>
        <taxon>Coxiellaceae</taxon>
        <taxon>Rickettsiella</taxon>
    </lineage>
</organism>